<evidence type="ECO:0000256" key="7">
    <source>
        <dbReference type="ARBA" id="ARBA00023180"/>
    </source>
</evidence>
<evidence type="ECO:0000313" key="14">
    <source>
        <dbReference type="EMBL" id="CAG9314339.1"/>
    </source>
</evidence>
<evidence type="ECO:0000256" key="5">
    <source>
        <dbReference type="ARBA" id="ARBA00022801"/>
    </source>
</evidence>
<dbReference type="SUPFAM" id="SSF74650">
    <property type="entry name" value="Galactose mutarotase-like"/>
    <property type="match status" value="1"/>
</dbReference>
<dbReference type="Proteomes" id="UP001162131">
    <property type="component" value="Unassembled WGS sequence"/>
</dbReference>
<gene>
    <name evidence="14" type="ORF">BSTOLATCC_MIC11349</name>
</gene>
<sequence>MIKPFLLLALIVLTLSVRRHEFKKCSDSNFCARNRHLAKNHVHTKTEGLRFDIDYEIKQGSISRIPGGVSFTIGSVFEDLPFLKSEIIMYTSGVLHTYIDEIQPLHPRYRTPREDVLNSQVLDKVADTSIRIEKDKVIWTLGDYRYELFSKPFAINGYFAGDITIKTNGESLMNFERYRSLDQDLRPSGQVKSADAPIKIFDAAGVYFEKGENLEYPDGLWKEKFRDWTDDKKKGPSSVAMDFGFPDASHVYGIPEHADSLALQDTKDSDHPYRLYNLDVFEFELDERMSLYGAVPFMLSRTSKAKSGGVFWLNPSETWIDISTVPNGKFSHWMSESGVIEFFLFQEESPIQIIQKYTLLTGPPQLPPLFSIAYHQCRWNYNSQDDLLEVSKNYEKHNIPLDVLWLDIEHTPERKYFNWDYTKFPSPLEMLKTLNSTSRKLVTIVDPHIKRTDSFSVHNDCKQGWYCSFITCSQSSGIY</sequence>
<dbReference type="PANTHER" id="PTHR22762">
    <property type="entry name" value="ALPHA-GLUCOSIDASE"/>
    <property type="match status" value="1"/>
</dbReference>
<dbReference type="SUPFAM" id="SSF51445">
    <property type="entry name" value="(Trans)glycosidases"/>
    <property type="match status" value="1"/>
</dbReference>
<feature type="signal peptide" evidence="11">
    <location>
        <begin position="1"/>
        <end position="16"/>
    </location>
</feature>
<dbReference type="InterPro" id="IPR025887">
    <property type="entry name" value="Glyco_hydro_31_N_dom"/>
</dbReference>
<keyword evidence="5 10" id="KW-0378">Hydrolase</keyword>
<dbReference type="InterPro" id="IPR017853">
    <property type="entry name" value="GH"/>
</dbReference>
<evidence type="ECO:0000256" key="1">
    <source>
        <dbReference type="ARBA" id="ARBA00004240"/>
    </source>
</evidence>
<organism evidence="14 15">
    <name type="scientific">Blepharisma stoltei</name>
    <dbReference type="NCBI Taxonomy" id="1481888"/>
    <lineage>
        <taxon>Eukaryota</taxon>
        <taxon>Sar</taxon>
        <taxon>Alveolata</taxon>
        <taxon>Ciliophora</taxon>
        <taxon>Postciliodesmatophora</taxon>
        <taxon>Heterotrichea</taxon>
        <taxon>Heterotrichida</taxon>
        <taxon>Blepharismidae</taxon>
        <taxon>Blepharisma</taxon>
    </lineage>
</organism>
<evidence type="ECO:0000313" key="15">
    <source>
        <dbReference type="Proteomes" id="UP001162131"/>
    </source>
</evidence>
<evidence type="ECO:0000259" key="13">
    <source>
        <dbReference type="Pfam" id="PF13802"/>
    </source>
</evidence>
<evidence type="ECO:0000256" key="11">
    <source>
        <dbReference type="SAM" id="SignalP"/>
    </source>
</evidence>
<reference evidence="14" key="1">
    <citation type="submission" date="2021-09" db="EMBL/GenBank/DDBJ databases">
        <authorList>
            <consortium name="AG Swart"/>
            <person name="Singh M."/>
            <person name="Singh A."/>
            <person name="Seah K."/>
            <person name="Emmerich C."/>
        </authorList>
    </citation>
    <scope>NUCLEOTIDE SEQUENCE</scope>
    <source>
        <strain evidence="14">ATCC30299</strain>
    </source>
</reference>
<dbReference type="EMBL" id="CAJZBQ010000012">
    <property type="protein sequence ID" value="CAG9314339.1"/>
    <property type="molecule type" value="Genomic_DNA"/>
</dbReference>
<dbReference type="GO" id="GO:0005975">
    <property type="term" value="P:carbohydrate metabolic process"/>
    <property type="evidence" value="ECO:0007669"/>
    <property type="project" value="InterPro"/>
</dbReference>
<feature type="chain" id="PRO_5043403844" description="Glucosidase II subunit alpha" evidence="11">
    <location>
        <begin position="17"/>
        <end position="479"/>
    </location>
</feature>
<dbReference type="InterPro" id="IPR000322">
    <property type="entry name" value="Glyco_hydro_31_TIM"/>
</dbReference>
<keyword evidence="15" id="KW-1185">Reference proteome</keyword>
<dbReference type="InterPro" id="IPR011013">
    <property type="entry name" value="Gal_mutarotase_sf_dom"/>
</dbReference>
<dbReference type="GO" id="GO:0006491">
    <property type="term" value="P:N-glycan processing"/>
    <property type="evidence" value="ECO:0007669"/>
    <property type="project" value="TreeGrafter"/>
</dbReference>
<evidence type="ECO:0000256" key="8">
    <source>
        <dbReference type="ARBA" id="ARBA00023295"/>
    </source>
</evidence>
<keyword evidence="7" id="KW-0325">Glycoprotein</keyword>
<dbReference type="CDD" id="cd14752">
    <property type="entry name" value="GH31_N"/>
    <property type="match status" value="1"/>
</dbReference>
<dbReference type="AlphaFoldDB" id="A0AAU9IQC8"/>
<comment type="subcellular location">
    <subcellularLocation>
        <location evidence="1">Endoplasmic reticulum</location>
    </subcellularLocation>
</comment>
<evidence type="ECO:0000259" key="12">
    <source>
        <dbReference type="Pfam" id="PF01055"/>
    </source>
</evidence>
<dbReference type="Gene3D" id="2.60.40.1760">
    <property type="entry name" value="glycosyl hydrolase (family 31)"/>
    <property type="match status" value="1"/>
</dbReference>
<dbReference type="GO" id="GO:0005783">
    <property type="term" value="C:endoplasmic reticulum"/>
    <property type="evidence" value="ECO:0007669"/>
    <property type="project" value="UniProtKB-SubCell"/>
</dbReference>
<name>A0AAU9IQC8_9CILI</name>
<dbReference type="Gene3D" id="3.20.20.80">
    <property type="entry name" value="Glycosidases"/>
    <property type="match status" value="1"/>
</dbReference>
<dbReference type="Pfam" id="PF01055">
    <property type="entry name" value="Glyco_hydro_31_2nd"/>
    <property type="match status" value="1"/>
</dbReference>
<evidence type="ECO:0000256" key="4">
    <source>
        <dbReference type="ARBA" id="ARBA00022729"/>
    </source>
</evidence>
<comment type="similarity">
    <text evidence="3 10">Belongs to the glycosyl hydrolase 31 family.</text>
</comment>
<accession>A0AAU9IQC8</accession>
<feature type="domain" description="Glycoside hydrolase family 31 TIM barrel" evidence="12">
    <location>
        <begin position="364"/>
        <end position="467"/>
    </location>
</feature>
<evidence type="ECO:0000256" key="9">
    <source>
        <dbReference type="ARBA" id="ARBA00042895"/>
    </source>
</evidence>
<dbReference type="GO" id="GO:0030246">
    <property type="term" value="F:carbohydrate binding"/>
    <property type="evidence" value="ECO:0007669"/>
    <property type="project" value="InterPro"/>
</dbReference>
<proteinExistence type="inferred from homology"/>
<evidence type="ECO:0000256" key="2">
    <source>
        <dbReference type="ARBA" id="ARBA00004833"/>
    </source>
</evidence>
<protein>
    <recommendedName>
        <fullName evidence="9">Glucosidase II subunit alpha</fullName>
    </recommendedName>
</protein>
<feature type="domain" description="Glycoside hydrolase family 31 N-terminal" evidence="13">
    <location>
        <begin position="130"/>
        <end position="321"/>
    </location>
</feature>
<comment type="pathway">
    <text evidence="2">Glycan metabolism; N-glycan metabolism.</text>
</comment>
<keyword evidence="4 11" id="KW-0732">Signal</keyword>
<keyword evidence="6" id="KW-0256">Endoplasmic reticulum</keyword>
<dbReference type="GO" id="GO:0090599">
    <property type="term" value="F:alpha-glucosidase activity"/>
    <property type="evidence" value="ECO:0007669"/>
    <property type="project" value="TreeGrafter"/>
</dbReference>
<dbReference type="Pfam" id="PF13802">
    <property type="entry name" value="Gal_mutarotas_2"/>
    <property type="match status" value="1"/>
</dbReference>
<dbReference type="PANTHER" id="PTHR22762:SF54">
    <property type="entry name" value="BCDNA.GH04962"/>
    <property type="match status" value="1"/>
</dbReference>
<evidence type="ECO:0000256" key="3">
    <source>
        <dbReference type="ARBA" id="ARBA00007806"/>
    </source>
</evidence>
<evidence type="ECO:0000256" key="6">
    <source>
        <dbReference type="ARBA" id="ARBA00022824"/>
    </source>
</evidence>
<keyword evidence="8 10" id="KW-0326">Glycosidase</keyword>
<comment type="caution">
    <text evidence="14">The sequence shown here is derived from an EMBL/GenBank/DDBJ whole genome shotgun (WGS) entry which is preliminary data.</text>
</comment>
<evidence type="ECO:0000256" key="10">
    <source>
        <dbReference type="RuleBase" id="RU361185"/>
    </source>
</evidence>